<protein>
    <submittedName>
        <fullName evidence="1">Uncharacterized protein</fullName>
    </submittedName>
</protein>
<accession>A0ACC2ENX6</accession>
<evidence type="ECO:0000313" key="2">
    <source>
        <dbReference type="Proteomes" id="UP001162992"/>
    </source>
</evidence>
<proteinExistence type="predicted"/>
<gene>
    <name evidence="1" type="ORF">O6H91_01G022200</name>
</gene>
<name>A0ACC2ENX6_DIPCM</name>
<keyword evidence="2" id="KW-1185">Reference proteome</keyword>
<dbReference type="Proteomes" id="UP001162992">
    <property type="component" value="Chromosome 1"/>
</dbReference>
<dbReference type="EMBL" id="CM055092">
    <property type="protein sequence ID" value="KAJ7568189.1"/>
    <property type="molecule type" value="Genomic_DNA"/>
</dbReference>
<evidence type="ECO:0000313" key="1">
    <source>
        <dbReference type="EMBL" id="KAJ7568189.1"/>
    </source>
</evidence>
<sequence>MPMKPFPVYGGELEEPGVGASMDVDGDGDSLDLLGEGTVDAKPFDADFFNSFEDDFDDSDIA</sequence>
<organism evidence="1 2">
    <name type="scientific">Diphasiastrum complanatum</name>
    <name type="common">Issler's clubmoss</name>
    <name type="synonym">Lycopodium complanatum</name>
    <dbReference type="NCBI Taxonomy" id="34168"/>
    <lineage>
        <taxon>Eukaryota</taxon>
        <taxon>Viridiplantae</taxon>
        <taxon>Streptophyta</taxon>
        <taxon>Embryophyta</taxon>
        <taxon>Tracheophyta</taxon>
        <taxon>Lycopodiopsida</taxon>
        <taxon>Lycopodiales</taxon>
        <taxon>Lycopodiaceae</taxon>
        <taxon>Lycopodioideae</taxon>
        <taxon>Diphasiastrum</taxon>
    </lineage>
</organism>
<comment type="caution">
    <text evidence="1">The sequence shown here is derived from an EMBL/GenBank/DDBJ whole genome shotgun (WGS) entry which is preliminary data.</text>
</comment>
<reference evidence="2" key="1">
    <citation type="journal article" date="2024" name="Proc. Natl. Acad. Sci. U.S.A.">
        <title>Extraordinary preservation of gene collinearity over three hundred million years revealed in homosporous lycophytes.</title>
        <authorList>
            <person name="Li C."/>
            <person name="Wickell D."/>
            <person name="Kuo L.Y."/>
            <person name="Chen X."/>
            <person name="Nie B."/>
            <person name="Liao X."/>
            <person name="Peng D."/>
            <person name="Ji J."/>
            <person name="Jenkins J."/>
            <person name="Williams M."/>
            <person name="Shu S."/>
            <person name="Plott C."/>
            <person name="Barry K."/>
            <person name="Rajasekar S."/>
            <person name="Grimwood J."/>
            <person name="Han X."/>
            <person name="Sun S."/>
            <person name="Hou Z."/>
            <person name="He W."/>
            <person name="Dai G."/>
            <person name="Sun C."/>
            <person name="Schmutz J."/>
            <person name="Leebens-Mack J.H."/>
            <person name="Li F.W."/>
            <person name="Wang L."/>
        </authorList>
    </citation>
    <scope>NUCLEOTIDE SEQUENCE [LARGE SCALE GENOMIC DNA]</scope>
    <source>
        <strain evidence="2">cv. PW_Plant_1</strain>
    </source>
</reference>